<evidence type="ECO:0000256" key="7">
    <source>
        <dbReference type="HAMAP-Rule" id="MF_00500"/>
    </source>
</evidence>
<evidence type="ECO:0000313" key="9">
    <source>
        <dbReference type="EMBL" id="KFN91416.1"/>
    </source>
</evidence>
<dbReference type="NCBIfam" id="TIGR00029">
    <property type="entry name" value="S20"/>
    <property type="match status" value="1"/>
</dbReference>
<dbReference type="GO" id="GO:0005829">
    <property type="term" value="C:cytosol"/>
    <property type="evidence" value="ECO:0007669"/>
    <property type="project" value="TreeGrafter"/>
</dbReference>
<dbReference type="GO" id="GO:0015935">
    <property type="term" value="C:small ribosomal subunit"/>
    <property type="evidence" value="ECO:0007669"/>
    <property type="project" value="TreeGrafter"/>
</dbReference>
<reference evidence="9 10" key="1">
    <citation type="submission" date="2014-08" db="EMBL/GenBank/DDBJ databases">
        <title>Genome sequence of Tetragenococcus muriaticus.</title>
        <authorList>
            <person name="Chuea-nongthon C."/>
            <person name="Rodtong S."/>
            <person name="Yongsawatdigul J."/>
            <person name="Steele J.L."/>
            <person name="Liu X.-y."/>
            <person name="Speers J."/>
            <person name="Glasner J.D."/>
            <person name="Neeno-Eckwall E.C."/>
        </authorList>
    </citation>
    <scope>NUCLEOTIDE SEQUENCE [LARGE SCALE GENOMIC DNA]</scope>
    <source>
        <strain evidence="9 10">PMC-11-5</strain>
    </source>
</reference>
<dbReference type="Proteomes" id="UP000029380">
    <property type="component" value="Unassembled WGS sequence"/>
</dbReference>
<dbReference type="AlphaFoldDB" id="A0A091C0S7"/>
<dbReference type="InterPro" id="IPR002583">
    <property type="entry name" value="Ribosomal_bS20"/>
</dbReference>
<evidence type="ECO:0000256" key="8">
    <source>
        <dbReference type="SAM" id="MobiDB-lite"/>
    </source>
</evidence>
<keyword evidence="5 7" id="KW-0687">Ribonucleoprotein</keyword>
<organism evidence="9 10">
    <name type="scientific">Tetragenococcus muriaticus PMC-11-5</name>
    <dbReference type="NCBI Taxonomy" id="1302649"/>
    <lineage>
        <taxon>Bacteria</taxon>
        <taxon>Bacillati</taxon>
        <taxon>Bacillota</taxon>
        <taxon>Bacilli</taxon>
        <taxon>Lactobacillales</taxon>
        <taxon>Enterococcaceae</taxon>
        <taxon>Tetragenococcus</taxon>
    </lineage>
</organism>
<feature type="region of interest" description="Disordered" evidence="8">
    <location>
        <begin position="63"/>
        <end position="84"/>
    </location>
</feature>
<evidence type="ECO:0000256" key="5">
    <source>
        <dbReference type="ARBA" id="ARBA00023274"/>
    </source>
</evidence>
<dbReference type="GO" id="GO:0006412">
    <property type="term" value="P:translation"/>
    <property type="evidence" value="ECO:0007669"/>
    <property type="project" value="UniProtKB-UniRule"/>
</dbReference>
<accession>A0A091C0S7</accession>
<keyword evidence="4 7" id="KW-0689">Ribosomal protein</keyword>
<dbReference type="GO" id="GO:0070181">
    <property type="term" value="F:small ribosomal subunit rRNA binding"/>
    <property type="evidence" value="ECO:0007669"/>
    <property type="project" value="TreeGrafter"/>
</dbReference>
<evidence type="ECO:0000256" key="1">
    <source>
        <dbReference type="ARBA" id="ARBA00007634"/>
    </source>
</evidence>
<dbReference type="GO" id="GO:0003735">
    <property type="term" value="F:structural constituent of ribosome"/>
    <property type="evidence" value="ECO:0007669"/>
    <property type="project" value="InterPro"/>
</dbReference>
<dbReference type="PANTHER" id="PTHR33398:SF1">
    <property type="entry name" value="SMALL RIBOSOMAL SUBUNIT PROTEIN BS20C"/>
    <property type="match status" value="1"/>
</dbReference>
<gene>
    <name evidence="7" type="primary">rpsT</name>
    <name evidence="9" type="ORF">TMUPMC115_1404</name>
</gene>
<comment type="similarity">
    <text evidence="1 7">Belongs to the bacterial ribosomal protein bS20 family.</text>
</comment>
<dbReference type="SUPFAM" id="SSF46992">
    <property type="entry name" value="Ribosomal protein S20"/>
    <property type="match status" value="1"/>
</dbReference>
<sequence>MPQIKGSIKRVRQNYKVTPKNSAQVSAMRTAIKQAKEAARQDASNKDELFRSAVKKIDMAESKGLVHKNKAARDKSRLSKVAAK</sequence>
<proteinExistence type="inferred from homology"/>
<dbReference type="OrthoDB" id="9808392at2"/>
<evidence type="ECO:0000256" key="2">
    <source>
        <dbReference type="ARBA" id="ARBA00022730"/>
    </source>
</evidence>
<dbReference type="PANTHER" id="PTHR33398">
    <property type="entry name" value="30S RIBOSOMAL PROTEIN S20"/>
    <property type="match status" value="1"/>
</dbReference>
<comment type="function">
    <text evidence="7">Binds directly to 16S ribosomal RNA.</text>
</comment>
<evidence type="ECO:0000256" key="4">
    <source>
        <dbReference type="ARBA" id="ARBA00022980"/>
    </source>
</evidence>
<dbReference type="Gene3D" id="1.20.58.110">
    <property type="entry name" value="Ribosomal protein S20"/>
    <property type="match status" value="1"/>
</dbReference>
<dbReference type="Pfam" id="PF01649">
    <property type="entry name" value="Ribosomal_S20p"/>
    <property type="match status" value="1"/>
</dbReference>
<dbReference type="HAMAP" id="MF_00500">
    <property type="entry name" value="Ribosomal_bS20"/>
    <property type="match status" value="1"/>
</dbReference>
<protein>
    <recommendedName>
        <fullName evidence="6 7">Small ribosomal subunit protein bS20</fullName>
    </recommendedName>
</protein>
<evidence type="ECO:0000256" key="3">
    <source>
        <dbReference type="ARBA" id="ARBA00022884"/>
    </source>
</evidence>
<name>A0A091C0S7_9ENTE</name>
<keyword evidence="3 7" id="KW-0694">RNA-binding</keyword>
<keyword evidence="2 7" id="KW-0699">rRNA-binding</keyword>
<dbReference type="EMBL" id="JPVU01000152">
    <property type="protein sequence ID" value="KFN91416.1"/>
    <property type="molecule type" value="Genomic_DNA"/>
</dbReference>
<evidence type="ECO:0000313" key="10">
    <source>
        <dbReference type="Proteomes" id="UP000029380"/>
    </source>
</evidence>
<comment type="caution">
    <text evidence="9">The sequence shown here is derived from an EMBL/GenBank/DDBJ whole genome shotgun (WGS) entry which is preliminary data.</text>
</comment>
<dbReference type="RefSeq" id="WP_028789445.1">
    <property type="nucleotide sequence ID" value="NZ_JPVU01000152.1"/>
</dbReference>
<dbReference type="InterPro" id="IPR036510">
    <property type="entry name" value="Ribosomal_bS20_sf"/>
</dbReference>
<evidence type="ECO:0000256" key="6">
    <source>
        <dbReference type="ARBA" id="ARBA00035136"/>
    </source>
</evidence>
<dbReference type="PATRIC" id="fig|1302649.3.peg.1408"/>